<reference evidence="4" key="1">
    <citation type="journal article" date="2019" name="Int. J. Syst. Evol. Microbiol.">
        <title>The Global Catalogue of Microorganisms (GCM) 10K type strain sequencing project: providing services to taxonomists for standard genome sequencing and annotation.</title>
        <authorList>
            <consortium name="The Broad Institute Genomics Platform"/>
            <consortium name="The Broad Institute Genome Sequencing Center for Infectious Disease"/>
            <person name="Wu L."/>
            <person name="Ma J."/>
        </authorList>
    </citation>
    <scope>NUCLEOTIDE SEQUENCE [LARGE SCALE GENOMIC DNA]</scope>
    <source>
        <strain evidence="4">CCUG 56098</strain>
    </source>
</reference>
<evidence type="ECO:0000259" key="2">
    <source>
        <dbReference type="Pfam" id="PF18962"/>
    </source>
</evidence>
<accession>A0ABW3KVL0</accession>
<gene>
    <name evidence="3" type="ORF">ACFQ13_14390</name>
</gene>
<dbReference type="Pfam" id="PF18962">
    <property type="entry name" value="Por_Secre_tail"/>
    <property type="match status" value="1"/>
</dbReference>
<name>A0ABW3KVL0_9FLAO</name>
<evidence type="ECO:0000256" key="1">
    <source>
        <dbReference type="ARBA" id="ARBA00022729"/>
    </source>
</evidence>
<dbReference type="EMBL" id="JBHTKM010000063">
    <property type="protein sequence ID" value="MFD1017112.1"/>
    <property type="molecule type" value="Genomic_DNA"/>
</dbReference>
<dbReference type="InterPro" id="IPR026444">
    <property type="entry name" value="Secre_tail"/>
</dbReference>
<sequence length="525" mass="55924">MKSTCIALISMFCINLGAQDFEKTMTVSPGTSMRIETGTVFGADTLTLKSSSSKFATVLTDVDGLTSGAVVNYDRYVNVVGQTSVNGGNDLVALPLKDGAATFADFLTYSDDGGTTTNADYMVTSPSIPTLYAFGPFDTANYTYINYDSSSDGAVELLRGKGYRAATPSGRTLRFTGSITTNIEDTPIITGTYSRWNLIGNPYPTYLDSEAFLTANSEELDPDALAIYGYNSGTNASSVGTIGNYTIINYNTNTDLNIAPGQGFYVANDPSVSSNTVTFSPAMRLFNGGDDFIAGRDANNQMLRLKVAQANADFATEFYFNDNSTQALDPGYDAKLFGASSLGFSLYSHLVADNQGTAMAIQSLGSSDLSSVVIPLGLKAGEGQQITFSIENSTLASDVSVYLEDTVANTVTLLNNTDYTFTTNSAISGTGRFYLNIGNATLSQVDDELNNLNLYAAQKTIVVTGQLVEATEMTVYDTLGRKVMFSTLETGSNANEVDASQLTAGIYIVTLENATQELSKKVILK</sequence>
<proteinExistence type="predicted"/>
<dbReference type="Proteomes" id="UP001597086">
    <property type="component" value="Unassembled WGS sequence"/>
</dbReference>
<organism evidence="3 4">
    <name type="scientific">Winogradskyella rapida</name>
    <dbReference type="NCBI Taxonomy" id="549701"/>
    <lineage>
        <taxon>Bacteria</taxon>
        <taxon>Pseudomonadati</taxon>
        <taxon>Bacteroidota</taxon>
        <taxon>Flavobacteriia</taxon>
        <taxon>Flavobacteriales</taxon>
        <taxon>Flavobacteriaceae</taxon>
        <taxon>Winogradskyella</taxon>
    </lineage>
</organism>
<keyword evidence="1" id="KW-0732">Signal</keyword>
<comment type="caution">
    <text evidence="3">The sequence shown here is derived from an EMBL/GenBank/DDBJ whole genome shotgun (WGS) entry which is preliminary data.</text>
</comment>
<keyword evidence="4" id="KW-1185">Reference proteome</keyword>
<evidence type="ECO:0000313" key="4">
    <source>
        <dbReference type="Proteomes" id="UP001597086"/>
    </source>
</evidence>
<dbReference type="NCBIfam" id="TIGR04183">
    <property type="entry name" value="Por_Secre_tail"/>
    <property type="match status" value="1"/>
</dbReference>
<evidence type="ECO:0000313" key="3">
    <source>
        <dbReference type="EMBL" id="MFD1017112.1"/>
    </source>
</evidence>
<protein>
    <submittedName>
        <fullName evidence="3">T9SS type A sorting domain-containing protein</fullName>
    </submittedName>
</protein>
<feature type="domain" description="Secretion system C-terminal sorting" evidence="2">
    <location>
        <begin position="467"/>
        <end position="523"/>
    </location>
</feature>
<dbReference type="RefSeq" id="WP_386118531.1">
    <property type="nucleotide sequence ID" value="NZ_JBHTKM010000063.1"/>
</dbReference>